<sequence>MSHVWTYGIRLQEKTPCETRMDQINIEHATAHPREQQPIAADDFIRIPRRSLSSKMPNAQKGVHTPGYSFQVLMESDFLELVMKEASIRDIPPMDNIISWNIRGLNCPNNHDNLKIFILKNSIGLMFCDKWSEDPQLKPLIIEQMQFLRDSSQMNQILDLSKHLNKPLLNLNKDKFEDIHEQQNLYRDKLIRFNRSFRMTLRI</sequence>
<name>A0A9Q1Q5G9_9CARY</name>
<organism evidence="1 2">
    <name type="scientific">Carnegiea gigantea</name>
    <dbReference type="NCBI Taxonomy" id="171969"/>
    <lineage>
        <taxon>Eukaryota</taxon>
        <taxon>Viridiplantae</taxon>
        <taxon>Streptophyta</taxon>
        <taxon>Embryophyta</taxon>
        <taxon>Tracheophyta</taxon>
        <taxon>Spermatophyta</taxon>
        <taxon>Magnoliopsida</taxon>
        <taxon>eudicotyledons</taxon>
        <taxon>Gunneridae</taxon>
        <taxon>Pentapetalae</taxon>
        <taxon>Caryophyllales</taxon>
        <taxon>Cactineae</taxon>
        <taxon>Cactaceae</taxon>
        <taxon>Cactoideae</taxon>
        <taxon>Echinocereeae</taxon>
        <taxon>Carnegiea</taxon>
    </lineage>
</organism>
<dbReference type="AlphaFoldDB" id="A0A9Q1Q5G9"/>
<comment type="caution">
    <text evidence="1">The sequence shown here is derived from an EMBL/GenBank/DDBJ whole genome shotgun (WGS) entry which is preliminary data.</text>
</comment>
<evidence type="ECO:0000313" key="2">
    <source>
        <dbReference type="Proteomes" id="UP001153076"/>
    </source>
</evidence>
<accession>A0A9Q1Q5G9</accession>
<protein>
    <submittedName>
        <fullName evidence="1">Uncharacterized protein</fullName>
    </submittedName>
</protein>
<proteinExistence type="predicted"/>
<gene>
    <name evidence="1" type="ORF">Cgig2_014207</name>
</gene>
<reference evidence="1" key="1">
    <citation type="submission" date="2022-04" db="EMBL/GenBank/DDBJ databases">
        <title>Carnegiea gigantea Genome sequencing and assembly v2.</title>
        <authorList>
            <person name="Copetti D."/>
            <person name="Sanderson M.J."/>
            <person name="Burquez A."/>
            <person name="Wojciechowski M.F."/>
        </authorList>
    </citation>
    <scope>NUCLEOTIDE SEQUENCE</scope>
    <source>
        <strain evidence="1">SGP5-SGP5p</strain>
        <tissue evidence="1">Aerial part</tissue>
    </source>
</reference>
<dbReference type="Proteomes" id="UP001153076">
    <property type="component" value="Unassembled WGS sequence"/>
</dbReference>
<keyword evidence="2" id="KW-1185">Reference proteome</keyword>
<dbReference type="OrthoDB" id="1932741at2759"/>
<dbReference type="EMBL" id="JAKOGI010000831">
    <property type="protein sequence ID" value="KAJ8430047.1"/>
    <property type="molecule type" value="Genomic_DNA"/>
</dbReference>
<evidence type="ECO:0000313" key="1">
    <source>
        <dbReference type="EMBL" id="KAJ8430047.1"/>
    </source>
</evidence>